<reference evidence="2 3" key="1">
    <citation type="submission" date="2023-04" db="EMBL/GenBank/DDBJ databases">
        <title>Streptomyces chengmaiensis sp. nov. isolated from the stem of mangrove plant in Hainan.</title>
        <authorList>
            <person name="Huang X."/>
            <person name="Zhou S."/>
            <person name="Chu X."/>
            <person name="Xie Y."/>
            <person name="Lin Y."/>
        </authorList>
    </citation>
    <scope>NUCLEOTIDE SEQUENCE [LARGE SCALE GENOMIC DNA]</scope>
    <source>
        <strain evidence="2 3">HNM0663</strain>
    </source>
</reference>
<feature type="transmembrane region" description="Helical" evidence="1">
    <location>
        <begin position="50"/>
        <end position="67"/>
    </location>
</feature>
<evidence type="ECO:0000313" key="3">
    <source>
        <dbReference type="Proteomes" id="UP001223144"/>
    </source>
</evidence>
<organism evidence="2 3">
    <name type="scientific">Streptomyces chengmaiensis</name>
    <dbReference type="NCBI Taxonomy" id="3040919"/>
    <lineage>
        <taxon>Bacteria</taxon>
        <taxon>Bacillati</taxon>
        <taxon>Actinomycetota</taxon>
        <taxon>Actinomycetes</taxon>
        <taxon>Kitasatosporales</taxon>
        <taxon>Streptomycetaceae</taxon>
        <taxon>Streptomyces</taxon>
    </lineage>
</organism>
<comment type="caution">
    <text evidence="2">The sequence shown here is derived from an EMBL/GenBank/DDBJ whole genome shotgun (WGS) entry which is preliminary data.</text>
</comment>
<dbReference type="RefSeq" id="WP_279927752.1">
    <property type="nucleotide sequence ID" value="NZ_JARWBG010000010.1"/>
</dbReference>
<keyword evidence="3" id="KW-1185">Reference proteome</keyword>
<gene>
    <name evidence="2" type="ORF">QCN29_11495</name>
</gene>
<proteinExistence type="predicted"/>
<evidence type="ECO:0000313" key="2">
    <source>
        <dbReference type="EMBL" id="MDH2389406.1"/>
    </source>
</evidence>
<dbReference type="Proteomes" id="UP001223144">
    <property type="component" value="Unassembled WGS sequence"/>
</dbReference>
<evidence type="ECO:0000256" key="1">
    <source>
        <dbReference type="SAM" id="Phobius"/>
    </source>
</evidence>
<keyword evidence="1" id="KW-1133">Transmembrane helix</keyword>
<sequence length="68" mass="7586">MTTPDLIWAALLALGAAYELLALADAEDGDTLSERVRAWFRVHTRPGRAIFAVAWTGFATWFLVHILE</sequence>
<name>A0ABT6HL70_9ACTN</name>
<dbReference type="EMBL" id="JARWBG010000010">
    <property type="protein sequence ID" value="MDH2389406.1"/>
    <property type="molecule type" value="Genomic_DNA"/>
</dbReference>
<protein>
    <submittedName>
        <fullName evidence="2">Uncharacterized protein</fullName>
    </submittedName>
</protein>
<keyword evidence="1" id="KW-0472">Membrane</keyword>
<accession>A0ABT6HL70</accession>
<keyword evidence="1" id="KW-0812">Transmembrane</keyword>